<name>L1JJU5_GUITC</name>
<dbReference type="RefSeq" id="XP_005835330.1">
    <property type="nucleotide sequence ID" value="XM_005835273.1"/>
</dbReference>
<dbReference type="SUPFAM" id="SSF51206">
    <property type="entry name" value="cAMP-binding domain-like"/>
    <property type="match status" value="3"/>
</dbReference>
<dbReference type="InterPro" id="IPR018490">
    <property type="entry name" value="cNMP-bd_dom_sf"/>
</dbReference>
<protein>
    <recommendedName>
        <fullName evidence="1">Cyclic nucleotide-binding domain-containing protein</fullName>
    </recommendedName>
</protein>
<feature type="domain" description="Cyclic nucleotide-binding" evidence="1">
    <location>
        <begin position="317"/>
        <end position="432"/>
    </location>
</feature>
<dbReference type="GO" id="GO:0005952">
    <property type="term" value="C:cAMP-dependent protein kinase complex"/>
    <property type="evidence" value="ECO:0007669"/>
    <property type="project" value="InterPro"/>
</dbReference>
<evidence type="ECO:0000313" key="4">
    <source>
        <dbReference type="Proteomes" id="UP000011087"/>
    </source>
</evidence>
<dbReference type="EMBL" id="JH992986">
    <property type="protein sequence ID" value="EKX48350.1"/>
    <property type="molecule type" value="Genomic_DNA"/>
</dbReference>
<dbReference type="GO" id="GO:0004862">
    <property type="term" value="F:cAMP-dependent protein kinase inhibitor activity"/>
    <property type="evidence" value="ECO:0007669"/>
    <property type="project" value="TreeGrafter"/>
</dbReference>
<dbReference type="HOGENOM" id="CLU_430519_0_0_1"/>
<dbReference type="PROSITE" id="PS00888">
    <property type="entry name" value="CNMP_BINDING_1"/>
    <property type="match status" value="1"/>
</dbReference>
<dbReference type="CDD" id="cd00038">
    <property type="entry name" value="CAP_ED"/>
    <property type="match status" value="3"/>
</dbReference>
<dbReference type="SMART" id="SM00100">
    <property type="entry name" value="cNMP"/>
    <property type="match status" value="3"/>
</dbReference>
<feature type="domain" description="Cyclic nucleotide-binding" evidence="1">
    <location>
        <begin position="167"/>
        <end position="283"/>
    </location>
</feature>
<dbReference type="Proteomes" id="UP000011087">
    <property type="component" value="Unassembled WGS sequence"/>
</dbReference>
<dbReference type="PaxDb" id="55529-EKX48350"/>
<dbReference type="InterPro" id="IPR014710">
    <property type="entry name" value="RmlC-like_jellyroll"/>
</dbReference>
<dbReference type="Gene3D" id="3.30.200.20">
    <property type="entry name" value="Phosphorylase Kinase, domain 1"/>
    <property type="match status" value="1"/>
</dbReference>
<dbReference type="PROSITE" id="PS50042">
    <property type="entry name" value="CNMP_BINDING_3"/>
    <property type="match status" value="3"/>
</dbReference>
<dbReference type="PANTHER" id="PTHR11635:SF152">
    <property type="entry name" value="CAMP-DEPENDENT PROTEIN KINASE TYPE I REGULATORY SUBUNIT-RELATED"/>
    <property type="match status" value="1"/>
</dbReference>
<dbReference type="GO" id="GO:0030552">
    <property type="term" value="F:cAMP binding"/>
    <property type="evidence" value="ECO:0007669"/>
    <property type="project" value="TreeGrafter"/>
</dbReference>
<dbReference type="GeneID" id="17304937"/>
<dbReference type="EnsemblProtists" id="EKX48350">
    <property type="protein sequence ID" value="EKX48350"/>
    <property type="gene ID" value="GUITHDRAFT_105958"/>
</dbReference>
<dbReference type="AlphaFoldDB" id="L1JJU5"/>
<dbReference type="PANTHER" id="PTHR11635">
    <property type="entry name" value="CAMP-DEPENDENT PROTEIN KINASE REGULATORY CHAIN"/>
    <property type="match status" value="1"/>
</dbReference>
<keyword evidence="4" id="KW-1185">Reference proteome</keyword>
<reference evidence="3" key="3">
    <citation type="submission" date="2016-03" db="UniProtKB">
        <authorList>
            <consortium name="EnsemblProtists"/>
        </authorList>
    </citation>
    <scope>IDENTIFICATION</scope>
</reference>
<reference evidence="4" key="2">
    <citation type="submission" date="2012-11" db="EMBL/GenBank/DDBJ databases">
        <authorList>
            <person name="Kuo A."/>
            <person name="Curtis B.A."/>
            <person name="Tanifuji G."/>
            <person name="Burki F."/>
            <person name="Gruber A."/>
            <person name="Irimia M."/>
            <person name="Maruyama S."/>
            <person name="Arias M.C."/>
            <person name="Ball S.G."/>
            <person name="Gile G.H."/>
            <person name="Hirakawa Y."/>
            <person name="Hopkins J.F."/>
            <person name="Rensing S.A."/>
            <person name="Schmutz J."/>
            <person name="Symeonidi A."/>
            <person name="Elias M."/>
            <person name="Eveleigh R.J."/>
            <person name="Herman E.K."/>
            <person name="Klute M.J."/>
            <person name="Nakayama T."/>
            <person name="Obornik M."/>
            <person name="Reyes-Prieto A."/>
            <person name="Armbrust E.V."/>
            <person name="Aves S.J."/>
            <person name="Beiko R.G."/>
            <person name="Coutinho P."/>
            <person name="Dacks J.B."/>
            <person name="Durnford D.G."/>
            <person name="Fast N.M."/>
            <person name="Green B.R."/>
            <person name="Grisdale C."/>
            <person name="Hempe F."/>
            <person name="Henrissat B."/>
            <person name="Hoppner M.P."/>
            <person name="Ishida K.-I."/>
            <person name="Kim E."/>
            <person name="Koreny L."/>
            <person name="Kroth P.G."/>
            <person name="Liu Y."/>
            <person name="Malik S.-B."/>
            <person name="Maier U.G."/>
            <person name="McRose D."/>
            <person name="Mock T."/>
            <person name="Neilson J.A."/>
            <person name="Onodera N.T."/>
            <person name="Poole A.M."/>
            <person name="Pritham E.J."/>
            <person name="Richards T.A."/>
            <person name="Rocap G."/>
            <person name="Roy S.W."/>
            <person name="Sarai C."/>
            <person name="Schaack S."/>
            <person name="Shirato S."/>
            <person name="Slamovits C.H."/>
            <person name="Spencer D.F."/>
            <person name="Suzuki S."/>
            <person name="Worden A.Z."/>
            <person name="Zauner S."/>
            <person name="Barry K."/>
            <person name="Bell C."/>
            <person name="Bharti A.K."/>
            <person name="Crow J.A."/>
            <person name="Grimwood J."/>
            <person name="Kramer R."/>
            <person name="Lindquist E."/>
            <person name="Lucas S."/>
            <person name="Salamov A."/>
            <person name="McFadden G.I."/>
            <person name="Lane C.E."/>
            <person name="Keeling P.J."/>
            <person name="Gray M.W."/>
            <person name="Grigoriev I.V."/>
            <person name="Archibald J.M."/>
        </authorList>
    </citation>
    <scope>NUCLEOTIDE SEQUENCE</scope>
    <source>
        <strain evidence="4">CCMP2712</strain>
    </source>
</reference>
<evidence type="ECO:0000259" key="1">
    <source>
        <dbReference type="PROSITE" id="PS50042"/>
    </source>
</evidence>
<dbReference type="GO" id="GO:0005829">
    <property type="term" value="C:cytosol"/>
    <property type="evidence" value="ECO:0007669"/>
    <property type="project" value="TreeGrafter"/>
</dbReference>
<dbReference type="InterPro" id="IPR000595">
    <property type="entry name" value="cNMP-bd_dom"/>
</dbReference>
<sequence length="636" mass="71026">MSSTSDMDEMVENRKKIEKVLQQRLSELLKILTDREIRNLSNKGKIHRFDKDQVISAHGELGDSLKCVVSGSLEASSIYGQGANEISQRELTLGRGNTFGEEAILDMPCVMTVKALGPCEVCYIHVQHFRSVIGKNADVNAVLRSSLTWQEKHKSPLQILAQRKCKLLEIMSDDAIKTLSKEVEKMYIESDTLLCSQGDDGDSMFIIIKGCARATCTRSIAFQDPTTKENLTKTIELETQVYKEGDAFEDACVALGQQRIATVLALSGSCVGVLKRESMSRALISNELINSMKQFYEGSSSETFIAEALMLRSPSALFPMLDHRELRMLALGSQIQVYPENAILIQQGKTNHNIFLMLEGSAAIHVSSPSEGYQEVARVRDGQSLGEVSLILGSRATSTVTCTQQSFVVEIPYERIEGVILARPDIVDQMFQLRVSCQEKGFLLEMIGLSDSSLNDLNITNFQAVGVMASTYLEPPFLTEWEGLTVQIVEISPPIFDGSDSKRGRYQRTSDVLDQNDFRTIYRCLDTETNTFLAWNEPNKATGKEARGSKDILEQVQGSSCLPLLTEEQMESSVGLSQTELESITGISAWKALMPWESEKPVDWEDAIPEEYMSAEMLEEKRRRERTVYFSPTLIK</sequence>
<organism evidence="2">
    <name type="scientific">Guillardia theta (strain CCMP2712)</name>
    <name type="common">Cryptophyte</name>
    <dbReference type="NCBI Taxonomy" id="905079"/>
    <lineage>
        <taxon>Eukaryota</taxon>
        <taxon>Cryptophyceae</taxon>
        <taxon>Pyrenomonadales</taxon>
        <taxon>Geminigeraceae</taxon>
        <taxon>Guillardia</taxon>
    </lineage>
</organism>
<dbReference type="KEGG" id="gtt:GUITHDRAFT_105958"/>
<dbReference type="InterPro" id="IPR050503">
    <property type="entry name" value="cAMP-dep_PK_reg_su-like"/>
</dbReference>
<proteinExistence type="predicted"/>
<gene>
    <name evidence="2" type="ORF">GUITHDRAFT_105958</name>
</gene>
<dbReference type="Pfam" id="PF00027">
    <property type="entry name" value="cNMP_binding"/>
    <property type="match status" value="3"/>
</dbReference>
<evidence type="ECO:0000313" key="2">
    <source>
        <dbReference type="EMBL" id="EKX48350.1"/>
    </source>
</evidence>
<evidence type="ECO:0000313" key="3">
    <source>
        <dbReference type="EnsemblProtists" id="EKX48350"/>
    </source>
</evidence>
<dbReference type="STRING" id="905079.L1JJU5"/>
<dbReference type="InterPro" id="IPR018488">
    <property type="entry name" value="cNMP-bd_CS"/>
</dbReference>
<dbReference type="Gene3D" id="2.60.120.10">
    <property type="entry name" value="Jelly Rolls"/>
    <property type="match status" value="3"/>
</dbReference>
<accession>L1JJU5</accession>
<dbReference type="GO" id="GO:0034236">
    <property type="term" value="F:protein kinase A catalytic subunit binding"/>
    <property type="evidence" value="ECO:0007669"/>
    <property type="project" value="TreeGrafter"/>
</dbReference>
<reference evidence="2 4" key="1">
    <citation type="journal article" date="2012" name="Nature">
        <title>Algal genomes reveal evolutionary mosaicism and the fate of nucleomorphs.</title>
        <authorList>
            <consortium name="DOE Joint Genome Institute"/>
            <person name="Curtis B.A."/>
            <person name="Tanifuji G."/>
            <person name="Burki F."/>
            <person name="Gruber A."/>
            <person name="Irimia M."/>
            <person name="Maruyama S."/>
            <person name="Arias M.C."/>
            <person name="Ball S.G."/>
            <person name="Gile G.H."/>
            <person name="Hirakawa Y."/>
            <person name="Hopkins J.F."/>
            <person name="Kuo A."/>
            <person name="Rensing S.A."/>
            <person name="Schmutz J."/>
            <person name="Symeonidi A."/>
            <person name="Elias M."/>
            <person name="Eveleigh R.J."/>
            <person name="Herman E.K."/>
            <person name="Klute M.J."/>
            <person name="Nakayama T."/>
            <person name="Obornik M."/>
            <person name="Reyes-Prieto A."/>
            <person name="Armbrust E.V."/>
            <person name="Aves S.J."/>
            <person name="Beiko R.G."/>
            <person name="Coutinho P."/>
            <person name="Dacks J.B."/>
            <person name="Durnford D.G."/>
            <person name="Fast N.M."/>
            <person name="Green B.R."/>
            <person name="Grisdale C.J."/>
            <person name="Hempel F."/>
            <person name="Henrissat B."/>
            <person name="Hoppner M.P."/>
            <person name="Ishida K."/>
            <person name="Kim E."/>
            <person name="Koreny L."/>
            <person name="Kroth P.G."/>
            <person name="Liu Y."/>
            <person name="Malik S.B."/>
            <person name="Maier U.G."/>
            <person name="McRose D."/>
            <person name="Mock T."/>
            <person name="Neilson J.A."/>
            <person name="Onodera N.T."/>
            <person name="Poole A.M."/>
            <person name="Pritham E.J."/>
            <person name="Richards T.A."/>
            <person name="Rocap G."/>
            <person name="Roy S.W."/>
            <person name="Sarai C."/>
            <person name="Schaack S."/>
            <person name="Shirato S."/>
            <person name="Slamovits C.H."/>
            <person name="Spencer D.F."/>
            <person name="Suzuki S."/>
            <person name="Worden A.Z."/>
            <person name="Zauner S."/>
            <person name="Barry K."/>
            <person name="Bell C."/>
            <person name="Bharti A.K."/>
            <person name="Crow J.A."/>
            <person name="Grimwood J."/>
            <person name="Kramer R."/>
            <person name="Lindquist E."/>
            <person name="Lucas S."/>
            <person name="Salamov A."/>
            <person name="McFadden G.I."/>
            <person name="Lane C.E."/>
            <person name="Keeling P.J."/>
            <person name="Gray M.W."/>
            <person name="Grigoriev I.V."/>
            <person name="Archibald J.M."/>
        </authorList>
    </citation>
    <scope>NUCLEOTIDE SEQUENCE</scope>
    <source>
        <strain evidence="2 4">CCMP2712</strain>
    </source>
</reference>
<feature type="domain" description="Cyclic nucleotide-binding" evidence="1">
    <location>
        <begin position="28"/>
        <end position="139"/>
    </location>
</feature>